<organism evidence="2 3">
    <name type="scientific">Vigna unguiculata</name>
    <name type="common">Cowpea</name>
    <dbReference type="NCBI Taxonomy" id="3917"/>
    <lineage>
        <taxon>Eukaryota</taxon>
        <taxon>Viridiplantae</taxon>
        <taxon>Streptophyta</taxon>
        <taxon>Embryophyta</taxon>
        <taxon>Tracheophyta</taxon>
        <taxon>Spermatophyta</taxon>
        <taxon>Magnoliopsida</taxon>
        <taxon>eudicotyledons</taxon>
        <taxon>Gunneridae</taxon>
        <taxon>Pentapetalae</taxon>
        <taxon>rosids</taxon>
        <taxon>fabids</taxon>
        <taxon>Fabales</taxon>
        <taxon>Fabaceae</taxon>
        <taxon>Papilionoideae</taxon>
        <taxon>50 kb inversion clade</taxon>
        <taxon>NPAAA clade</taxon>
        <taxon>indigoferoid/millettioid clade</taxon>
        <taxon>Phaseoleae</taxon>
        <taxon>Vigna</taxon>
    </lineage>
</organism>
<accession>A0A4D6LSQ5</accession>
<evidence type="ECO:0000313" key="2">
    <source>
        <dbReference type="EMBL" id="QCD91510.1"/>
    </source>
</evidence>
<sequence>MGTSLSAKVVLRKKPTNSMLFIFFHHMHKHKHNTLIVAAAKKGRGSIKKLVPPRNALLGLEGTESADADEVNGVGEGELGEGAKGEGGDEVVDGPELGPGPGLGLWEGVGVGEVVGDICGGRVKDVGAGEGA</sequence>
<keyword evidence="3" id="KW-1185">Reference proteome</keyword>
<dbReference type="EMBL" id="CP039348">
    <property type="protein sequence ID" value="QCD91510.1"/>
    <property type="molecule type" value="Genomic_DNA"/>
</dbReference>
<gene>
    <name evidence="2" type="ORF">DEO72_LG4g2476</name>
</gene>
<evidence type="ECO:0000313" key="3">
    <source>
        <dbReference type="Proteomes" id="UP000501690"/>
    </source>
</evidence>
<feature type="region of interest" description="Disordered" evidence="1">
    <location>
        <begin position="61"/>
        <end position="103"/>
    </location>
</feature>
<dbReference type="AlphaFoldDB" id="A0A4D6LSQ5"/>
<protein>
    <submittedName>
        <fullName evidence="2">Uncharacterized protein</fullName>
    </submittedName>
</protein>
<reference evidence="2 3" key="1">
    <citation type="submission" date="2019-04" db="EMBL/GenBank/DDBJ databases">
        <title>An improved genome assembly and genetic linkage map for asparagus bean, Vigna unguiculata ssp. sesquipedialis.</title>
        <authorList>
            <person name="Xia Q."/>
            <person name="Zhang R."/>
            <person name="Dong Y."/>
        </authorList>
    </citation>
    <scope>NUCLEOTIDE SEQUENCE [LARGE SCALE GENOMIC DNA]</scope>
    <source>
        <tissue evidence="2">Leaf</tissue>
    </source>
</reference>
<evidence type="ECO:0000256" key="1">
    <source>
        <dbReference type="SAM" id="MobiDB-lite"/>
    </source>
</evidence>
<name>A0A4D6LSQ5_VIGUN</name>
<dbReference type="Proteomes" id="UP000501690">
    <property type="component" value="Linkage Group LG4"/>
</dbReference>
<proteinExistence type="predicted"/>